<accession>A0A6J0C8J7</accession>
<dbReference type="Proteomes" id="UP000829291">
    <property type="component" value="Chromosome 3"/>
</dbReference>
<keyword evidence="11" id="KW-1185">Reference proteome</keyword>
<dbReference type="CDD" id="cd00051">
    <property type="entry name" value="EFh"/>
    <property type="match status" value="1"/>
</dbReference>
<dbReference type="InterPro" id="IPR036380">
    <property type="entry name" value="Isochorismatase-like_sf"/>
</dbReference>
<dbReference type="EC" id="3.5.1.19" evidence="7"/>
<dbReference type="Pfam" id="PF00857">
    <property type="entry name" value="Isochorismatase"/>
    <property type="match status" value="1"/>
</dbReference>
<keyword evidence="5" id="KW-0106">Calcium</keyword>
<dbReference type="GeneID" id="107226559"/>
<keyword evidence="2" id="KW-0662">Pyridine nucleotide biosynthesis</keyword>
<dbReference type="PANTHER" id="PTHR11080">
    <property type="entry name" value="PYRAZINAMIDASE/NICOTINAMIDASE"/>
    <property type="match status" value="1"/>
</dbReference>
<dbReference type="GO" id="GO:0005509">
    <property type="term" value="F:calcium ion binding"/>
    <property type="evidence" value="ECO:0007669"/>
    <property type="project" value="InterPro"/>
</dbReference>
<dbReference type="PANTHER" id="PTHR11080:SF2">
    <property type="entry name" value="LD05707P"/>
    <property type="match status" value="1"/>
</dbReference>
<evidence type="ECO:0000256" key="8">
    <source>
        <dbReference type="ARBA" id="ARBA00043224"/>
    </source>
</evidence>
<evidence type="ECO:0000256" key="3">
    <source>
        <dbReference type="ARBA" id="ARBA00022723"/>
    </source>
</evidence>
<keyword evidence="4" id="KW-0378">Hydrolase</keyword>
<sequence>MKIVHGMGSNAESKSSQYRLNKRPGNEERKIKVMDACFTAFDKDEDGFLSLSEFELICRALFRNDRGKIYGLEENQLNEIYAVFDTNGDGLIDREEFEVCWNRWIKVCTRPRSAFLIVDVQNDFISGSLNITKCAAQQDGSEVIEPINHLLKTVPFDAVFYSLDWHPVDHVSFVDNLHLRDVDASSSVSKEDAKVYDTVTLAGPPPQKQRLWPRHCVQDSWGAELHKDLVVVSNAVKIYKGTNPEVDSYSVFWDNRKLTETTLFSQLQNKGATDIYICGLAYDVCVGATAVDALASGFRTILIDDCSRGVDLVDIEKTKSTVIGNNGVIVNSSQVRAMVEGRDRRPELGYKLALEIKHSIRSVRKSSQ</sequence>
<evidence type="ECO:0000313" key="13">
    <source>
        <dbReference type="RefSeq" id="XP_046591455.1"/>
    </source>
</evidence>
<dbReference type="InterPro" id="IPR000868">
    <property type="entry name" value="Isochorismatase-like_dom"/>
</dbReference>
<keyword evidence="3" id="KW-0479">Metal-binding</keyword>
<dbReference type="FunCoup" id="A0A6J0C8J7">
    <property type="interactions" value="13"/>
</dbReference>
<dbReference type="InterPro" id="IPR002048">
    <property type="entry name" value="EF_hand_dom"/>
</dbReference>
<name>A0A6J0C8J7_NEOLC</name>
<dbReference type="CDD" id="cd01011">
    <property type="entry name" value="nicotinamidase"/>
    <property type="match status" value="1"/>
</dbReference>
<protein>
    <recommendedName>
        <fullName evidence="7">nicotinamidase</fullName>
        <ecNumber evidence="7">3.5.1.19</ecNumber>
    </recommendedName>
    <alternativeName>
        <fullName evidence="8">Nicotinamide deamidase</fullName>
    </alternativeName>
</protein>
<dbReference type="SUPFAM" id="SSF52499">
    <property type="entry name" value="Isochorismatase-like hydrolases"/>
    <property type="match status" value="1"/>
</dbReference>
<feature type="domain" description="EF-hand" evidence="10">
    <location>
        <begin position="29"/>
        <end position="64"/>
    </location>
</feature>
<evidence type="ECO:0000313" key="12">
    <source>
        <dbReference type="RefSeq" id="XP_015522898.2"/>
    </source>
</evidence>
<dbReference type="Gene3D" id="1.10.238.10">
    <property type="entry name" value="EF-hand"/>
    <property type="match status" value="1"/>
</dbReference>
<evidence type="ECO:0000256" key="5">
    <source>
        <dbReference type="ARBA" id="ARBA00022837"/>
    </source>
</evidence>
<dbReference type="Pfam" id="PF13499">
    <property type="entry name" value="EF-hand_7"/>
    <property type="match status" value="1"/>
</dbReference>
<gene>
    <name evidence="12 13" type="primary">LOC107226559</name>
</gene>
<organism evidence="11 12">
    <name type="scientific">Neodiprion lecontei</name>
    <name type="common">Redheaded pine sawfly</name>
    <dbReference type="NCBI Taxonomy" id="441921"/>
    <lineage>
        <taxon>Eukaryota</taxon>
        <taxon>Metazoa</taxon>
        <taxon>Ecdysozoa</taxon>
        <taxon>Arthropoda</taxon>
        <taxon>Hexapoda</taxon>
        <taxon>Insecta</taxon>
        <taxon>Pterygota</taxon>
        <taxon>Neoptera</taxon>
        <taxon>Endopterygota</taxon>
        <taxon>Hymenoptera</taxon>
        <taxon>Tenthredinoidea</taxon>
        <taxon>Diprionidae</taxon>
        <taxon>Diprioninae</taxon>
        <taxon>Neodiprion</taxon>
    </lineage>
</organism>
<dbReference type="RefSeq" id="XP_046591455.1">
    <property type="nucleotide sequence ID" value="XM_046735499.1"/>
</dbReference>
<feature type="domain" description="EF-hand" evidence="10">
    <location>
        <begin position="72"/>
        <end position="107"/>
    </location>
</feature>
<dbReference type="GO" id="GO:0019363">
    <property type="term" value="P:pyridine nucleotide biosynthetic process"/>
    <property type="evidence" value="ECO:0007669"/>
    <property type="project" value="UniProtKB-KW"/>
</dbReference>
<dbReference type="InterPro" id="IPR018247">
    <property type="entry name" value="EF_Hand_1_Ca_BS"/>
</dbReference>
<dbReference type="KEGG" id="nlo:107226559"/>
<dbReference type="OrthoDB" id="167809at2759"/>
<comment type="similarity">
    <text evidence="1">Belongs to the isochorismatase family.</text>
</comment>
<dbReference type="InterPro" id="IPR011992">
    <property type="entry name" value="EF-hand-dom_pair"/>
</dbReference>
<evidence type="ECO:0000259" key="10">
    <source>
        <dbReference type="PROSITE" id="PS50222"/>
    </source>
</evidence>
<evidence type="ECO:0000256" key="9">
    <source>
        <dbReference type="SAM" id="MobiDB-lite"/>
    </source>
</evidence>
<dbReference type="RefSeq" id="XP_015522898.2">
    <property type="nucleotide sequence ID" value="XM_015667412.2"/>
</dbReference>
<feature type="compositionally biased region" description="Polar residues" evidence="9">
    <location>
        <begin position="10"/>
        <end position="19"/>
    </location>
</feature>
<evidence type="ECO:0000313" key="11">
    <source>
        <dbReference type="Proteomes" id="UP000829291"/>
    </source>
</evidence>
<reference evidence="12 13" key="1">
    <citation type="submission" date="2025-05" db="UniProtKB">
        <authorList>
            <consortium name="RefSeq"/>
        </authorList>
    </citation>
    <scope>IDENTIFICATION</scope>
    <source>
        <tissue evidence="12 13">Thorax and Abdomen</tissue>
    </source>
</reference>
<dbReference type="PROSITE" id="PS00018">
    <property type="entry name" value="EF_HAND_1"/>
    <property type="match status" value="2"/>
</dbReference>
<comment type="pathway">
    <text evidence="6">Cofactor biosynthesis; nicotinate biosynthesis; nicotinate from nicotinamide: step 1/1.</text>
</comment>
<dbReference type="SUPFAM" id="SSF47473">
    <property type="entry name" value="EF-hand"/>
    <property type="match status" value="1"/>
</dbReference>
<dbReference type="InterPro" id="IPR052347">
    <property type="entry name" value="Isochorismatase_Nicotinamidase"/>
</dbReference>
<feature type="region of interest" description="Disordered" evidence="9">
    <location>
        <begin position="1"/>
        <end position="24"/>
    </location>
</feature>
<dbReference type="AlphaFoldDB" id="A0A6J0C8J7"/>
<dbReference type="InParanoid" id="A0A6J0C8J7"/>
<evidence type="ECO:0000256" key="6">
    <source>
        <dbReference type="ARBA" id="ARBA00037900"/>
    </source>
</evidence>
<dbReference type="Gene3D" id="3.40.50.850">
    <property type="entry name" value="Isochorismatase-like"/>
    <property type="match status" value="1"/>
</dbReference>
<proteinExistence type="inferred from homology"/>
<evidence type="ECO:0000256" key="2">
    <source>
        <dbReference type="ARBA" id="ARBA00022642"/>
    </source>
</evidence>
<dbReference type="GO" id="GO:0008936">
    <property type="term" value="F:nicotinamidase activity"/>
    <property type="evidence" value="ECO:0007669"/>
    <property type="project" value="UniProtKB-EC"/>
</dbReference>
<evidence type="ECO:0000256" key="1">
    <source>
        <dbReference type="ARBA" id="ARBA00006336"/>
    </source>
</evidence>
<evidence type="ECO:0000256" key="7">
    <source>
        <dbReference type="ARBA" id="ARBA00039017"/>
    </source>
</evidence>
<evidence type="ECO:0000256" key="4">
    <source>
        <dbReference type="ARBA" id="ARBA00022801"/>
    </source>
</evidence>
<dbReference type="PROSITE" id="PS50222">
    <property type="entry name" value="EF_HAND_2"/>
    <property type="match status" value="2"/>
</dbReference>
<dbReference type="SMART" id="SM00054">
    <property type="entry name" value="EFh"/>
    <property type="match status" value="2"/>
</dbReference>